<dbReference type="EMBL" id="PHIG01000037">
    <property type="protein sequence ID" value="PJK29116.1"/>
    <property type="molecule type" value="Genomic_DNA"/>
</dbReference>
<evidence type="ECO:0000313" key="1">
    <source>
        <dbReference type="EMBL" id="PJK29116.1"/>
    </source>
</evidence>
<sequence length="322" mass="37335">MGAEKEKPVWERIAELGFADAVDSKGFKRVGKTHWRLDGDGIVHHVKLYRGFAIEPGSFRDFQGVYIPEFDDMCRRVGEWQRSHRIPYGTALIHFEDCIYQCYVDAERSRYVRIYPESRKGRPNFTFEFLQPLPFYEPRVTVDAGSGAWLSANADLHDLARALVDSWLRYACMDLAPGADYLSYYCRVLRKSLHRTRFPRSESFILAKIADDAEMIEYLSNKLFERATLEFSTEHERVRNHRTRLAGESGLKEPVQEDALREGIEKETVQTVFGPRQTARKILRHSEILGYGLKDPGIDFGELERAERDESWGQWLGTKQSK</sequence>
<dbReference type="RefSeq" id="WP_109793995.1">
    <property type="nucleotide sequence ID" value="NZ_PHIG01000037.1"/>
</dbReference>
<gene>
    <name evidence="1" type="ORF">CVT23_14495</name>
</gene>
<organism evidence="1 2">
    <name type="scientific">Minwuia thermotolerans</name>
    <dbReference type="NCBI Taxonomy" id="2056226"/>
    <lineage>
        <taxon>Bacteria</taxon>
        <taxon>Pseudomonadati</taxon>
        <taxon>Pseudomonadota</taxon>
        <taxon>Alphaproteobacteria</taxon>
        <taxon>Minwuiales</taxon>
        <taxon>Minwuiaceae</taxon>
        <taxon>Minwuia</taxon>
    </lineage>
</organism>
<dbReference type="OrthoDB" id="8520365at2"/>
<evidence type="ECO:0000313" key="2">
    <source>
        <dbReference type="Proteomes" id="UP000229498"/>
    </source>
</evidence>
<name>A0A2M9G084_9PROT</name>
<comment type="caution">
    <text evidence="1">The sequence shown here is derived from an EMBL/GenBank/DDBJ whole genome shotgun (WGS) entry which is preliminary data.</text>
</comment>
<proteinExistence type="predicted"/>
<reference evidence="1 2" key="1">
    <citation type="submission" date="2017-11" db="EMBL/GenBank/DDBJ databases">
        <title>Draft genome sequence of Rhizobiales bacterium SY3-13.</title>
        <authorList>
            <person name="Sun C."/>
        </authorList>
    </citation>
    <scope>NUCLEOTIDE SEQUENCE [LARGE SCALE GENOMIC DNA]</scope>
    <source>
        <strain evidence="1 2">SY3-13</strain>
    </source>
</reference>
<dbReference type="Proteomes" id="UP000229498">
    <property type="component" value="Unassembled WGS sequence"/>
</dbReference>
<dbReference type="AlphaFoldDB" id="A0A2M9G084"/>
<accession>A0A2M9G084</accession>
<protein>
    <submittedName>
        <fullName evidence="1">Uncharacterized protein</fullName>
    </submittedName>
</protein>
<keyword evidence="2" id="KW-1185">Reference proteome</keyword>